<dbReference type="InterPro" id="IPR012337">
    <property type="entry name" value="RNaseH-like_sf"/>
</dbReference>
<feature type="region of interest" description="Disordered" evidence="1">
    <location>
        <begin position="229"/>
        <end position="249"/>
    </location>
</feature>
<protein>
    <recommendedName>
        <fullName evidence="2">Transposase IS701-like DDE domain-containing protein</fullName>
    </recommendedName>
</protein>
<comment type="caution">
    <text evidence="3">The sequence shown here is derived from an EMBL/GenBank/DDBJ whole genome shotgun (WGS) entry which is preliminary data.</text>
</comment>
<feature type="compositionally biased region" description="Pro residues" evidence="1">
    <location>
        <begin position="434"/>
        <end position="447"/>
    </location>
</feature>
<proteinExistence type="predicted"/>
<dbReference type="GeneID" id="96294471"/>
<dbReference type="Gene3D" id="3.90.350.10">
    <property type="entry name" value="Transposase Inhibitor Protein From Tn5, Chain A, domain 1"/>
    <property type="match status" value="1"/>
</dbReference>
<keyword evidence="4" id="KW-1185">Reference proteome</keyword>
<evidence type="ECO:0000259" key="2">
    <source>
        <dbReference type="Pfam" id="PF13546"/>
    </source>
</evidence>
<evidence type="ECO:0000313" key="3">
    <source>
        <dbReference type="EMBL" id="GGY61877.1"/>
    </source>
</evidence>
<evidence type="ECO:0000313" key="4">
    <source>
        <dbReference type="Proteomes" id="UP000600946"/>
    </source>
</evidence>
<dbReference type="Pfam" id="PF13546">
    <property type="entry name" value="DDE_5"/>
    <property type="match status" value="1"/>
</dbReference>
<name>A0ABQ3AMG2_9ACTN</name>
<evidence type="ECO:0000256" key="1">
    <source>
        <dbReference type="SAM" id="MobiDB-lite"/>
    </source>
</evidence>
<dbReference type="RefSeq" id="WP_190029013.1">
    <property type="nucleotide sequence ID" value="NZ_BMUU01000015.1"/>
</dbReference>
<feature type="domain" description="Transposase IS701-like DDE" evidence="2">
    <location>
        <begin position="23"/>
        <end position="286"/>
    </location>
</feature>
<dbReference type="SUPFAM" id="SSF53098">
    <property type="entry name" value="Ribonuclease H-like"/>
    <property type="match status" value="1"/>
</dbReference>
<organism evidence="3 4">
    <name type="scientific">Streptomyces xanthochromogenes</name>
    <dbReference type="NCBI Taxonomy" id="67384"/>
    <lineage>
        <taxon>Bacteria</taxon>
        <taxon>Bacillati</taxon>
        <taxon>Actinomycetota</taxon>
        <taxon>Actinomycetes</taxon>
        <taxon>Kitasatosporales</taxon>
        <taxon>Streptomycetaceae</taxon>
        <taxon>Streptomyces</taxon>
    </lineage>
</organism>
<sequence length="479" mass="54123">MSVRGPVSGARGFAELSRFRTAFYGCLSARANAFFELTDALLCADGPVRTPVELSLTAEHRRGYGSLYGALNHGRLDTDQLRDLLASLPLPRFGGRLVLTVDVSPWLRSDAACAPQRLFCHVHGRSKAAPQIIPGWPYSFVAALTPDRTSWTQVLDVVRLGPADDTAAVTARQLRHVTECLITARQWQPGDRDLLIVMDAGYDVMRLAYLLRDLPVELVGRLRSDRNLRLPKPPRVHDPRGGRPPRHGKEFRLAAPQTWPEPAIVTVNDTPRYGKAEARAWDRLHPRLPQRSAWIDHSSELPVIEGTLIRLKVDHLPRDREAPPVWLWSSTTGATPDDVDFIWSSYLRRFDLEHVFRLFKQSLGWARPRMRDPQAADRWTWLIVIAQPQLRLAAPLTTDVRKPWEKTTRPGTVLTPTQVRRGFRHLRAHLPCPARVPKPSRPGPGRPPGSKNRHPATHQEVGKTAKRPSTLYERDRARP</sequence>
<dbReference type="Proteomes" id="UP000600946">
    <property type="component" value="Unassembled WGS sequence"/>
</dbReference>
<dbReference type="NCBIfam" id="NF041680">
    <property type="entry name" value="transp_NF041680"/>
    <property type="match status" value="1"/>
</dbReference>
<gene>
    <name evidence="3" type="ORF">GCM10010326_65920</name>
</gene>
<dbReference type="InterPro" id="IPR038721">
    <property type="entry name" value="IS701-like_DDE_dom"/>
</dbReference>
<reference evidence="4" key="1">
    <citation type="journal article" date="2019" name="Int. J. Syst. Evol. Microbiol.">
        <title>The Global Catalogue of Microorganisms (GCM) 10K type strain sequencing project: providing services to taxonomists for standard genome sequencing and annotation.</title>
        <authorList>
            <consortium name="The Broad Institute Genomics Platform"/>
            <consortium name="The Broad Institute Genome Sequencing Center for Infectious Disease"/>
            <person name="Wu L."/>
            <person name="Ma J."/>
        </authorList>
    </citation>
    <scope>NUCLEOTIDE SEQUENCE [LARGE SCALE GENOMIC DNA]</scope>
    <source>
        <strain evidence="4">JCM 4594</strain>
    </source>
</reference>
<accession>A0ABQ3AMG2</accession>
<dbReference type="EMBL" id="BMUU01000015">
    <property type="protein sequence ID" value="GGY61877.1"/>
    <property type="molecule type" value="Genomic_DNA"/>
</dbReference>
<feature type="region of interest" description="Disordered" evidence="1">
    <location>
        <begin position="429"/>
        <end position="479"/>
    </location>
</feature>
<feature type="compositionally biased region" description="Basic and acidic residues" evidence="1">
    <location>
        <begin position="235"/>
        <end position="249"/>
    </location>
</feature>